<evidence type="ECO:0000313" key="5">
    <source>
        <dbReference type="Proteomes" id="UP000000233"/>
    </source>
</evidence>
<dbReference type="Gene3D" id="3.10.450.40">
    <property type="match status" value="1"/>
</dbReference>
<evidence type="ECO:0000256" key="2">
    <source>
        <dbReference type="SAM" id="SignalP"/>
    </source>
</evidence>
<dbReference type="EMBL" id="CP000304">
    <property type="protein sequence ID" value="ABP78553.1"/>
    <property type="molecule type" value="Genomic_DNA"/>
</dbReference>
<feature type="chain" id="PRO_5002675196" evidence="2">
    <location>
        <begin position="47"/>
        <end position="111"/>
    </location>
</feature>
<keyword evidence="5" id="KW-1185">Reference proteome</keyword>
<evidence type="ECO:0000313" key="4">
    <source>
        <dbReference type="EMBL" id="ABP78553.1"/>
    </source>
</evidence>
<organism evidence="4 5">
    <name type="scientific">Stutzerimonas stutzeri (strain A1501)</name>
    <name type="common">Pseudomonas stutzeri</name>
    <dbReference type="NCBI Taxonomy" id="379731"/>
    <lineage>
        <taxon>Bacteria</taxon>
        <taxon>Pseudomonadati</taxon>
        <taxon>Pseudomonadota</taxon>
        <taxon>Gammaproteobacteria</taxon>
        <taxon>Pseudomonadales</taxon>
        <taxon>Pseudomonadaceae</taxon>
        <taxon>Stutzerimonas</taxon>
    </lineage>
</organism>
<accession>A4VHV2</accession>
<dbReference type="InterPro" id="IPR025711">
    <property type="entry name" value="PepSY"/>
</dbReference>
<reference evidence="4 5" key="1">
    <citation type="journal article" date="2008" name="Proc. Natl. Acad. Sci. U.S.A.">
        <title>Nitrogen fixation island and rhizosphere competence traits in the genome of root-associated Pseudomonas stutzeri A1501.</title>
        <authorList>
            <person name="Yan Y."/>
            <person name="Yang J."/>
            <person name="Dou Y."/>
            <person name="Chen M."/>
            <person name="Ping S."/>
            <person name="Peng J."/>
            <person name="Lu W."/>
            <person name="Zhang W."/>
            <person name="Yao Z."/>
            <person name="Li H."/>
            <person name="Liu W."/>
            <person name="He S."/>
            <person name="Geng L."/>
            <person name="Zhang X."/>
            <person name="Yang F."/>
            <person name="Yu H."/>
            <person name="Zhan Y."/>
            <person name="Li D."/>
            <person name="Lin Z."/>
            <person name="Wang Y."/>
            <person name="Elmerich C."/>
            <person name="Lin M."/>
            <person name="Jin Q."/>
        </authorList>
    </citation>
    <scope>NUCLEOTIDE SEQUENCE [LARGE SCALE GENOMIC DNA]</scope>
    <source>
        <strain evidence="4 5">A1501</strain>
    </source>
</reference>
<dbReference type="KEGG" id="psa:PST_0856"/>
<keyword evidence="2" id="KW-0732">Signal</keyword>
<dbReference type="HOGENOM" id="CLU_147864_2_0_6"/>
<dbReference type="Pfam" id="PF13670">
    <property type="entry name" value="PepSY_2"/>
    <property type="match status" value="1"/>
</dbReference>
<dbReference type="eggNOG" id="COG5591">
    <property type="taxonomic scope" value="Bacteria"/>
</dbReference>
<name>A4VHV2_STUS1</name>
<feature type="region of interest" description="Disordered" evidence="1">
    <location>
        <begin position="1"/>
        <end position="20"/>
    </location>
</feature>
<feature type="signal peptide" evidence="2">
    <location>
        <begin position="1"/>
        <end position="46"/>
    </location>
</feature>
<protein>
    <submittedName>
        <fullName evidence="4">Predicted membrane protein</fullName>
    </submittedName>
</protein>
<feature type="domain" description="PepSY" evidence="3">
    <location>
        <begin position="31"/>
        <end position="109"/>
    </location>
</feature>
<proteinExistence type="predicted"/>
<dbReference type="AlphaFoldDB" id="A4VHV2"/>
<sequence>MGSYFRQGPAPKARYDPVRRRKNEMYNKTLTAAFAVAILGSGAAFAADKPGADWITLEQAVEKAKAAGYTELHGIEADGDGWEGEGMKQDGKKYEFKIDGRTGEVTKDKED</sequence>
<evidence type="ECO:0000259" key="3">
    <source>
        <dbReference type="Pfam" id="PF13670"/>
    </source>
</evidence>
<dbReference type="Proteomes" id="UP000000233">
    <property type="component" value="Chromosome"/>
</dbReference>
<gene>
    <name evidence="4" type="ordered locus">PST_0856</name>
</gene>
<evidence type="ECO:0000256" key="1">
    <source>
        <dbReference type="SAM" id="MobiDB-lite"/>
    </source>
</evidence>